<evidence type="ECO:0000256" key="1">
    <source>
        <dbReference type="SAM" id="MobiDB-lite"/>
    </source>
</evidence>
<keyword evidence="3" id="KW-1185">Reference proteome</keyword>
<protein>
    <submittedName>
        <fullName evidence="2">Uncharacterized protein</fullName>
    </submittedName>
</protein>
<accession>A0A158QVC6</accession>
<feature type="region of interest" description="Disordered" evidence="1">
    <location>
        <begin position="1"/>
        <end position="86"/>
    </location>
</feature>
<reference evidence="2 3" key="1">
    <citation type="submission" date="2018-10" db="EMBL/GenBank/DDBJ databases">
        <authorList>
            <consortium name="Pathogen Informatics"/>
        </authorList>
    </citation>
    <scope>NUCLEOTIDE SEQUENCE [LARGE SCALE GENOMIC DNA]</scope>
</reference>
<dbReference type="Proteomes" id="UP000267029">
    <property type="component" value="Unassembled WGS sequence"/>
</dbReference>
<gene>
    <name evidence="2" type="ORF">MCOS_LOCUS7662</name>
</gene>
<feature type="compositionally biased region" description="Low complexity" evidence="1">
    <location>
        <begin position="7"/>
        <end position="18"/>
    </location>
</feature>
<dbReference type="AlphaFoldDB" id="A0A158QVC6"/>
<feature type="compositionally biased region" description="Basic and acidic residues" evidence="1">
    <location>
        <begin position="63"/>
        <end position="73"/>
    </location>
</feature>
<name>A0A158QVC6_MESCO</name>
<evidence type="ECO:0000313" key="2">
    <source>
        <dbReference type="EMBL" id="VDD81659.1"/>
    </source>
</evidence>
<sequence>MERRSSETSFSVESVSDAESWDLLDSSSDESTGDAINQKPTSLKSATSSFNVAPKGEIQECAVEEKKQQRRPENSTIPPPKYQAPQFTGMQGYKDGASYSATPPSCNSAMHLAESTRKPSSLLNGSNPAVWNQNLTLTANPLASVLVMPQGKIQEYELEKEKQLLQPDYPTIPPPMYQAPQFTRMQRQNNISYQPVPAASYNFAMGPGFLHQGTPTLLRSINAADATPREPQSSQNVAQVSPVASNHGISYPNTYTTNGFPAWSHHQSNFASDNFHTVRPNIFCAPTGQSIDMRDRILPQATVEMPTTKTNSVSISNRNANSGIDFQTLHELTRRLCQVIKTLMQLIDVDTPLDELIDVCQAMKAILKAIYHIWRVHKIFS</sequence>
<evidence type="ECO:0000313" key="3">
    <source>
        <dbReference type="Proteomes" id="UP000267029"/>
    </source>
</evidence>
<dbReference type="EMBL" id="UXSR01005392">
    <property type="protein sequence ID" value="VDD81659.1"/>
    <property type="molecule type" value="Genomic_DNA"/>
</dbReference>
<feature type="compositionally biased region" description="Polar residues" evidence="1">
    <location>
        <begin position="34"/>
        <end position="51"/>
    </location>
</feature>
<organism evidence="2 3">
    <name type="scientific">Mesocestoides corti</name>
    <name type="common">Flatworm</name>
    <dbReference type="NCBI Taxonomy" id="53468"/>
    <lineage>
        <taxon>Eukaryota</taxon>
        <taxon>Metazoa</taxon>
        <taxon>Spiralia</taxon>
        <taxon>Lophotrochozoa</taxon>
        <taxon>Platyhelminthes</taxon>
        <taxon>Cestoda</taxon>
        <taxon>Eucestoda</taxon>
        <taxon>Cyclophyllidea</taxon>
        <taxon>Mesocestoididae</taxon>
        <taxon>Mesocestoides</taxon>
    </lineage>
</organism>
<proteinExistence type="predicted"/>
<feature type="compositionally biased region" description="Acidic residues" evidence="1">
    <location>
        <begin position="19"/>
        <end position="32"/>
    </location>
</feature>